<feature type="domain" description="Adenine deaminase C-terminal" evidence="10">
    <location>
        <begin position="404"/>
        <end position="572"/>
    </location>
</feature>
<dbReference type="RefSeq" id="WP_343129713.1">
    <property type="nucleotide sequence ID" value="NZ_JBCITK010000001.1"/>
</dbReference>
<dbReference type="InterPro" id="IPR032466">
    <property type="entry name" value="Metal_Hydrolase"/>
</dbReference>
<name>A0ABU9VFE1_9BACI</name>
<dbReference type="InterPro" id="IPR026912">
    <property type="entry name" value="Adenine_deam_C"/>
</dbReference>
<comment type="cofactor">
    <cofactor evidence="7">
        <name>Mn(2+)</name>
        <dbReference type="ChEBI" id="CHEBI:29035"/>
    </cofactor>
</comment>
<proteinExistence type="inferred from homology"/>
<dbReference type="Pfam" id="PF00449">
    <property type="entry name" value="Urease_alpha"/>
    <property type="match status" value="1"/>
</dbReference>
<comment type="catalytic activity">
    <reaction evidence="6 7">
        <text>adenine + H2O + H(+) = hypoxanthine + NH4(+)</text>
        <dbReference type="Rhea" id="RHEA:23688"/>
        <dbReference type="ChEBI" id="CHEBI:15377"/>
        <dbReference type="ChEBI" id="CHEBI:15378"/>
        <dbReference type="ChEBI" id="CHEBI:16708"/>
        <dbReference type="ChEBI" id="CHEBI:17368"/>
        <dbReference type="ChEBI" id="CHEBI:28938"/>
        <dbReference type="EC" id="3.5.4.2"/>
    </reaction>
</comment>
<evidence type="ECO:0000256" key="6">
    <source>
        <dbReference type="ARBA" id="ARBA00047720"/>
    </source>
</evidence>
<keyword evidence="5 7" id="KW-0464">Manganese</keyword>
<dbReference type="InterPro" id="IPR006680">
    <property type="entry name" value="Amidohydro-rel"/>
</dbReference>
<dbReference type="InterPro" id="IPR011612">
    <property type="entry name" value="Urease_alpha_N_dom"/>
</dbReference>
<accession>A0ABU9VFE1</accession>
<evidence type="ECO:0000256" key="1">
    <source>
        <dbReference type="ARBA" id="ARBA00006773"/>
    </source>
</evidence>
<dbReference type="SUPFAM" id="SSF51338">
    <property type="entry name" value="Composite domain of metallo-dependent hydrolases"/>
    <property type="match status" value="1"/>
</dbReference>
<keyword evidence="4 7" id="KW-0378">Hydrolase</keyword>
<evidence type="ECO:0000256" key="5">
    <source>
        <dbReference type="ARBA" id="ARBA00023211"/>
    </source>
</evidence>
<dbReference type="Pfam" id="PF01979">
    <property type="entry name" value="Amidohydro_1"/>
    <property type="match status" value="1"/>
</dbReference>
<evidence type="ECO:0000259" key="10">
    <source>
        <dbReference type="Pfam" id="PF13382"/>
    </source>
</evidence>
<protein>
    <recommendedName>
        <fullName evidence="2 7">Adenine deaminase</fullName>
        <shortName evidence="7">Adenase</shortName>
        <shortName evidence="7">Adenine aminase</shortName>
        <ecNumber evidence="2 7">3.5.4.2</ecNumber>
    </recommendedName>
</protein>
<comment type="similarity">
    <text evidence="1 7">Belongs to the metallo-dependent hydrolases superfamily. Adenine deaminase family.</text>
</comment>
<dbReference type="Pfam" id="PF13382">
    <property type="entry name" value="Adenine_deam_C"/>
    <property type="match status" value="1"/>
</dbReference>
<dbReference type="CDD" id="cd01295">
    <property type="entry name" value="AdeC"/>
    <property type="match status" value="1"/>
</dbReference>
<dbReference type="EC" id="3.5.4.2" evidence="2 7"/>
<keyword evidence="12" id="KW-1185">Reference proteome</keyword>
<evidence type="ECO:0000256" key="3">
    <source>
        <dbReference type="ARBA" id="ARBA00022723"/>
    </source>
</evidence>
<dbReference type="EMBL" id="JBCITK010000001">
    <property type="protein sequence ID" value="MEN0642621.1"/>
    <property type="molecule type" value="Genomic_DNA"/>
</dbReference>
<dbReference type="InterPro" id="IPR011059">
    <property type="entry name" value="Metal-dep_hydrolase_composite"/>
</dbReference>
<dbReference type="Gene3D" id="3.20.20.140">
    <property type="entry name" value="Metal-dependent hydrolases"/>
    <property type="match status" value="1"/>
</dbReference>
<dbReference type="HAMAP" id="MF_01518">
    <property type="entry name" value="Adenine_deamin"/>
    <property type="match status" value="1"/>
</dbReference>
<evidence type="ECO:0000259" key="9">
    <source>
        <dbReference type="Pfam" id="PF01979"/>
    </source>
</evidence>
<sequence length="578" mass="61847">MNAETLKTTIAASSKQSVPDLVITNGKVIDVFNLTIIEADVAVSDGLIVGIGSYPEAKQRIDAKGAYISPGLIDGHIHIESAMVPPEEFSKIVVPKGVTTVIADPHEIANVGGADAVRYMMNAAKNLPLDIKMMIPSCVPAAPFEHNGADVPAADVKALFEEGNAFGLGEVMNYPAVLSGETDMLEKILSARAGGHVIDGHAAGLDIYALNAYRTAGIRNDHEAVTAEEALERIRRGMYVLIREGTAAKDLEALLPAITPANARRFAFATDDRHLDHLIKEGSIDGSIRKAIKLGMSELQAIQLATLNAAEAFGLQDKGAIAPGYEATFLLVDDLKTFTVEAVFVKGEQYATNGQLVQNIRESIEAPEHLLKSMNMAPISLQDLKLPAKADQEATIIESSPGSIITKSIKESIQVSEGCFQPDPEKNQLKLTVVERHKQRGNVGLGIVKGIPIQNGAIVSTVAHDSHNVIACGTDDESILAAINHVKEINGGMAVVKEGTVVASLSLDLAGLMSTKPHKVVQKEIQELEHALKAIGFHENWDPFLTLAFLALPVIPTLKLTDTGLFDVLQFKHIPIQS</sequence>
<dbReference type="PANTHER" id="PTHR11113">
    <property type="entry name" value="N-ACETYLGLUCOSAMINE-6-PHOSPHATE DEACETYLASE"/>
    <property type="match status" value="1"/>
</dbReference>
<reference evidence="11 12" key="1">
    <citation type="submission" date="2024-03" db="EMBL/GenBank/DDBJ databases">
        <title>Bacilli Hybrid Assemblies.</title>
        <authorList>
            <person name="Kovac J."/>
        </authorList>
    </citation>
    <scope>NUCLEOTIDE SEQUENCE [LARGE SCALE GENOMIC DNA]</scope>
    <source>
        <strain evidence="11 12">FSL R7-0666</strain>
    </source>
</reference>
<dbReference type="GO" id="GO:0000034">
    <property type="term" value="F:adenine deaminase activity"/>
    <property type="evidence" value="ECO:0007669"/>
    <property type="project" value="UniProtKB-EC"/>
</dbReference>
<gene>
    <name evidence="7 11" type="primary">ade</name>
    <name evidence="11" type="ORF">MKY91_05545</name>
</gene>
<dbReference type="SUPFAM" id="SSF51556">
    <property type="entry name" value="Metallo-dependent hydrolases"/>
    <property type="match status" value="1"/>
</dbReference>
<feature type="domain" description="Urease alpha-subunit N-terminal" evidence="8">
    <location>
        <begin position="12"/>
        <end position="53"/>
    </location>
</feature>
<evidence type="ECO:0000256" key="7">
    <source>
        <dbReference type="HAMAP-Rule" id="MF_01518"/>
    </source>
</evidence>
<dbReference type="InterPro" id="IPR006679">
    <property type="entry name" value="Adenine_deam"/>
</dbReference>
<dbReference type="Proteomes" id="UP001418796">
    <property type="component" value="Unassembled WGS sequence"/>
</dbReference>
<keyword evidence="3" id="KW-0479">Metal-binding</keyword>
<dbReference type="NCBIfam" id="TIGR01178">
    <property type="entry name" value="ade"/>
    <property type="match status" value="1"/>
</dbReference>
<evidence type="ECO:0000256" key="2">
    <source>
        <dbReference type="ARBA" id="ARBA00012782"/>
    </source>
</evidence>
<comment type="caution">
    <text evidence="11">The sequence shown here is derived from an EMBL/GenBank/DDBJ whole genome shotgun (WGS) entry which is preliminary data.</text>
</comment>
<dbReference type="PANTHER" id="PTHR11113:SF2">
    <property type="entry name" value="ADENINE DEAMINASE"/>
    <property type="match status" value="1"/>
</dbReference>
<evidence type="ECO:0000313" key="11">
    <source>
        <dbReference type="EMBL" id="MEN0642621.1"/>
    </source>
</evidence>
<dbReference type="Gene3D" id="2.30.40.10">
    <property type="entry name" value="Urease, subunit C, domain 1"/>
    <property type="match status" value="1"/>
</dbReference>
<evidence type="ECO:0000313" key="12">
    <source>
        <dbReference type="Proteomes" id="UP001418796"/>
    </source>
</evidence>
<evidence type="ECO:0000259" key="8">
    <source>
        <dbReference type="Pfam" id="PF00449"/>
    </source>
</evidence>
<evidence type="ECO:0000256" key="4">
    <source>
        <dbReference type="ARBA" id="ARBA00022801"/>
    </source>
</evidence>
<feature type="domain" description="Amidohydrolase-related" evidence="9">
    <location>
        <begin position="67"/>
        <end position="348"/>
    </location>
</feature>
<organism evidence="11 12">
    <name type="scientific">Alkalicoccobacillus gibsonii</name>
    <dbReference type="NCBI Taxonomy" id="79881"/>
    <lineage>
        <taxon>Bacteria</taxon>
        <taxon>Bacillati</taxon>
        <taxon>Bacillota</taxon>
        <taxon>Bacilli</taxon>
        <taxon>Bacillales</taxon>
        <taxon>Bacillaceae</taxon>
        <taxon>Alkalicoccobacillus</taxon>
    </lineage>
</organism>